<dbReference type="Ensembl" id="ENSPTXT00000022592.1">
    <property type="protein sequence ID" value="ENSPTXP00000021920.1"/>
    <property type="gene ID" value="ENSPTXG00000015161.1"/>
</dbReference>
<reference evidence="5" key="1">
    <citation type="submission" date="2025-08" db="UniProtKB">
        <authorList>
            <consortium name="Ensembl"/>
        </authorList>
    </citation>
    <scope>IDENTIFICATION</scope>
</reference>
<dbReference type="GO" id="GO:0002250">
    <property type="term" value="P:adaptive immune response"/>
    <property type="evidence" value="ECO:0007669"/>
    <property type="project" value="UniProtKB-KW"/>
</dbReference>
<evidence type="ECO:0000313" key="6">
    <source>
        <dbReference type="Proteomes" id="UP000472273"/>
    </source>
</evidence>
<reference evidence="5" key="2">
    <citation type="submission" date="2025-09" db="UniProtKB">
        <authorList>
            <consortium name="Ensembl"/>
        </authorList>
    </citation>
    <scope>IDENTIFICATION</scope>
</reference>
<sequence length="118" mass="13406">MNAIACPKRKPHSQLQLLLNVGSKGECWFASEDQGCTSQSDSVSQKQNHMEIIEGENATLPCNFTTITTTPYIFWYRQYENQIPERILSADKFSSEDKEVSLIDEAVYFCPNFSSLQS</sequence>
<keyword evidence="1" id="KW-0732">Signal</keyword>
<evidence type="ECO:0000256" key="3">
    <source>
        <dbReference type="ARBA" id="ARBA00023319"/>
    </source>
</evidence>
<organism evidence="5 6">
    <name type="scientific">Pseudonaja textilis</name>
    <name type="common">Eastern brown snake</name>
    <dbReference type="NCBI Taxonomy" id="8673"/>
    <lineage>
        <taxon>Eukaryota</taxon>
        <taxon>Metazoa</taxon>
        <taxon>Chordata</taxon>
        <taxon>Craniata</taxon>
        <taxon>Vertebrata</taxon>
        <taxon>Euteleostomi</taxon>
        <taxon>Lepidosauria</taxon>
        <taxon>Squamata</taxon>
        <taxon>Bifurcata</taxon>
        <taxon>Unidentata</taxon>
        <taxon>Episquamata</taxon>
        <taxon>Toxicofera</taxon>
        <taxon>Serpentes</taxon>
        <taxon>Colubroidea</taxon>
        <taxon>Elapidae</taxon>
        <taxon>Hydrophiinae</taxon>
        <taxon>Pseudonaja</taxon>
    </lineage>
</organism>
<keyword evidence="2" id="KW-0391">Immunity</keyword>
<dbReference type="PROSITE" id="PS50835">
    <property type="entry name" value="IG_LIKE"/>
    <property type="match status" value="1"/>
</dbReference>
<feature type="domain" description="Ig-like" evidence="4">
    <location>
        <begin position="41"/>
        <end position="110"/>
    </location>
</feature>
<dbReference type="InterPro" id="IPR036179">
    <property type="entry name" value="Ig-like_dom_sf"/>
</dbReference>
<keyword evidence="3" id="KW-0393">Immunoglobulin domain</keyword>
<protein>
    <recommendedName>
        <fullName evidence="4">Ig-like domain-containing protein</fullName>
    </recommendedName>
</protein>
<keyword evidence="6" id="KW-1185">Reference proteome</keyword>
<dbReference type="PANTHER" id="PTHR19367:SF18">
    <property type="entry name" value="T CELL RECEPTOR ALPHA VARIABLE 16"/>
    <property type="match status" value="1"/>
</dbReference>
<dbReference type="InterPro" id="IPR013783">
    <property type="entry name" value="Ig-like_fold"/>
</dbReference>
<evidence type="ECO:0000259" key="4">
    <source>
        <dbReference type="PROSITE" id="PS50835"/>
    </source>
</evidence>
<dbReference type="Gene3D" id="2.60.40.10">
    <property type="entry name" value="Immunoglobulins"/>
    <property type="match status" value="1"/>
</dbReference>
<dbReference type="InterPro" id="IPR007110">
    <property type="entry name" value="Ig-like_dom"/>
</dbReference>
<accession>A0A670ZDN1</accession>
<dbReference type="Proteomes" id="UP000472273">
    <property type="component" value="Unplaced"/>
</dbReference>
<evidence type="ECO:0000313" key="5">
    <source>
        <dbReference type="Ensembl" id="ENSPTXP00000021920.1"/>
    </source>
</evidence>
<dbReference type="AlphaFoldDB" id="A0A670ZDN1"/>
<keyword evidence="2" id="KW-1064">Adaptive immunity</keyword>
<dbReference type="InterPro" id="IPR051287">
    <property type="entry name" value="TCR_variable_region"/>
</dbReference>
<dbReference type="PANTHER" id="PTHR19367">
    <property type="entry name" value="T-CELL RECEPTOR ALPHA CHAIN V REGION"/>
    <property type="match status" value="1"/>
</dbReference>
<evidence type="ECO:0000256" key="2">
    <source>
        <dbReference type="ARBA" id="ARBA00023130"/>
    </source>
</evidence>
<name>A0A670ZDN1_PSETE</name>
<proteinExistence type="predicted"/>
<evidence type="ECO:0000256" key="1">
    <source>
        <dbReference type="ARBA" id="ARBA00022729"/>
    </source>
</evidence>
<dbReference type="SUPFAM" id="SSF48726">
    <property type="entry name" value="Immunoglobulin"/>
    <property type="match status" value="1"/>
</dbReference>